<keyword evidence="7 11" id="KW-0256">Endoplasmic reticulum</keyword>
<keyword evidence="3" id="KW-0337">GPI-anchor biosynthesis</keyword>
<dbReference type="PANTHER" id="PTHR22760">
    <property type="entry name" value="GLYCOSYLTRANSFERASE"/>
    <property type="match status" value="1"/>
</dbReference>
<dbReference type="Proteomes" id="UP000076761">
    <property type="component" value="Unassembled WGS sequence"/>
</dbReference>
<dbReference type="OrthoDB" id="10066429at2759"/>
<gene>
    <name evidence="12" type="ORF">NEOLEDRAFT_1158189</name>
</gene>
<dbReference type="EC" id="2.4.1.-" evidence="11"/>
<evidence type="ECO:0000256" key="10">
    <source>
        <dbReference type="ARBA" id="ARBA00038466"/>
    </source>
</evidence>
<dbReference type="PANTHER" id="PTHR22760:SF3">
    <property type="entry name" value="GPI MANNOSYLTRANSFERASE 4"/>
    <property type="match status" value="1"/>
</dbReference>
<evidence type="ECO:0000256" key="2">
    <source>
        <dbReference type="ARBA" id="ARBA00004687"/>
    </source>
</evidence>
<evidence type="ECO:0000313" key="13">
    <source>
        <dbReference type="Proteomes" id="UP000076761"/>
    </source>
</evidence>
<reference evidence="12 13" key="1">
    <citation type="journal article" date="2016" name="Mol. Biol. Evol.">
        <title>Comparative Genomics of Early-Diverging Mushroom-Forming Fungi Provides Insights into the Origins of Lignocellulose Decay Capabilities.</title>
        <authorList>
            <person name="Nagy L.G."/>
            <person name="Riley R."/>
            <person name="Tritt A."/>
            <person name="Adam C."/>
            <person name="Daum C."/>
            <person name="Floudas D."/>
            <person name="Sun H."/>
            <person name="Yadav J.S."/>
            <person name="Pangilinan J."/>
            <person name="Larsson K.H."/>
            <person name="Matsuura K."/>
            <person name="Barry K."/>
            <person name="Labutti K."/>
            <person name="Kuo R."/>
            <person name="Ohm R.A."/>
            <person name="Bhattacharya S.S."/>
            <person name="Shirouzu T."/>
            <person name="Yoshinaga Y."/>
            <person name="Martin F.M."/>
            <person name="Grigoriev I.V."/>
            <person name="Hibbett D.S."/>
        </authorList>
    </citation>
    <scope>NUCLEOTIDE SEQUENCE [LARGE SCALE GENOMIC DNA]</scope>
    <source>
        <strain evidence="12 13">HHB14362 ss-1</strain>
    </source>
</reference>
<dbReference type="STRING" id="1314782.A0A165PTJ9"/>
<evidence type="ECO:0000256" key="7">
    <source>
        <dbReference type="ARBA" id="ARBA00022824"/>
    </source>
</evidence>
<keyword evidence="9 11" id="KW-0472">Membrane</keyword>
<feature type="transmembrane region" description="Helical" evidence="11">
    <location>
        <begin position="366"/>
        <end position="383"/>
    </location>
</feature>
<proteinExistence type="inferred from homology"/>
<evidence type="ECO:0000256" key="8">
    <source>
        <dbReference type="ARBA" id="ARBA00022989"/>
    </source>
</evidence>
<keyword evidence="4 11" id="KW-0328">Glycosyltransferase</keyword>
<keyword evidence="5 12" id="KW-0808">Transferase</keyword>
<dbReference type="GO" id="GO:0006506">
    <property type="term" value="P:GPI anchor biosynthetic process"/>
    <property type="evidence" value="ECO:0007669"/>
    <property type="project" value="UniProtKB-KW"/>
</dbReference>
<evidence type="ECO:0000256" key="1">
    <source>
        <dbReference type="ARBA" id="ARBA00004477"/>
    </source>
</evidence>
<evidence type="ECO:0000256" key="5">
    <source>
        <dbReference type="ARBA" id="ARBA00022679"/>
    </source>
</evidence>
<name>A0A165PTJ9_9AGAM</name>
<protein>
    <recommendedName>
        <fullName evidence="11">Mannosyltransferase</fullName>
        <ecNumber evidence="11">2.4.1.-</ecNumber>
    </recommendedName>
</protein>
<organism evidence="12 13">
    <name type="scientific">Neolentinus lepideus HHB14362 ss-1</name>
    <dbReference type="NCBI Taxonomy" id="1314782"/>
    <lineage>
        <taxon>Eukaryota</taxon>
        <taxon>Fungi</taxon>
        <taxon>Dikarya</taxon>
        <taxon>Basidiomycota</taxon>
        <taxon>Agaricomycotina</taxon>
        <taxon>Agaricomycetes</taxon>
        <taxon>Gloeophyllales</taxon>
        <taxon>Gloeophyllaceae</taxon>
        <taxon>Neolentinus</taxon>
    </lineage>
</organism>
<evidence type="ECO:0000313" key="12">
    <source>
        <dbReference type="EMBL" id="KZT21480.1"/>
    </source>
</evidence>
<dbReference type="Pfam" id="PF03901">
    <property type="entry name" value="Glyco_transf_22"/>
    <property type="match status" value="1"/>
</dbReference>
<feature type="transmembrane region" description="Helical" evidence="11">
    <location>
        <begin position="7"/>
        <end position="27"/>
    </location>
</feature>
<dbReference type="InterPro" id="IPR005599">
    <property type="entry name" value="GPI_mannosylTrfase"/>
</dbReference>
<dbReference type="EMBL" id="KV425606">
    <property type="protein sequence ID" value="KZT21480.1"/>
    <property type="molecule type" value="Genomic_DNA"/>
</dbReference>
<sequence>MSKLLTRLYAILVVVRILCAFWGTGYIHPDEYFQNGEVTAGDVLGLKALKTWEWDRVSPCRSVIPPFMTTGLAFAVTKILDFALRPRILFLAERSMFLSLSFILDFTTTGLVPNPHSRMYALLLISSSHVVNAFQVRPFSNSLEAVFLSIALMLLRHLLESQRQGYLPLLAIIFVLGAFIRLTFLASAFPIALQALSWTFRHAQRSLSSRCRLILPSLGTALLTALALILCDTLYFHGDPVNPVLTPLNFLLYNLSSKVAAEHGAHPRWLHVAVNLPMIVGPGLMYYAASAVVKDWRAKSSPEDGKVKDNVSLSLNRIMVYVIMITLVVLSVPQHQEPRFLIPLLLPFVVLVVNSGEIYKTGRIFWILWVLTNVILTVLFGFLHQAGVVSSLFHVHEYISNDLLFPGHTEVVYWRTYMPPRHLLGIPEHNVDIRSVSVTDLAGASPDGLLEIIHSITLSTDTRTPLCTKVYLVAPFWATDSVQLDAHSFHLETRIWPHLDMDHIRESVNLGLRDGLALGVYSLQKNCHRMENGRS</sequence>
<evidence type="ECO:0000256" key="6">
    <source>
        <dbReference type="ARBA" id="ARBA00022692"/>
    </source>
</evidence>
<comment type="pathway">
    <text evidence="2">Glycolipid biosynthesis; glycosylphosphatidylinositol-anchor biosynthesis.</text>
</comment>
<evidence type="ECO:0000256" key="3">
    <source>
        <dbReference type="ARBA" id="ARBA00022502"/>
    </source>
</evidence>
<keyword evidence="13" id="KW-1185">Reference proteome</keyword>
<accession>A0A165PTJ9</accession>
<comment type="subcellular location">
    <subcellularLocation>
        <location evidence="1 11">Endoplasmic reticulum membrane</location>
        <topology evidence="1 11">Multi-pass membrane protein</topology>
    </subcellularLocation>
</comment>
<feature type="transmembrane region" description="Helical" evidence="11">
    <location>
        <begin position="340"/>
        <end position="359"/>
    </location>
</feature>
<evidence type="ECO:0000256" key="9">
    <source>
        <dbReference type="ARBA" id="ARBA00023136"/>
    </source>
</evidence>
<keyword evidence="8 11" id="KW-1133">Transmembrane helix</keyword>
<dbReference type="AlphaFoldDB" id="A0A165PTJ9"/>
<dbReference type="InParanoid" id="A0A165PTJ9"/>
<evidence type="ECO:0000256" key="11">
    <source>
        <dbReference type="RuleBase" id="RU363075"/>
    </source>
</evidence>
<evidence type="ECO:0000256" key="4">
    <source>
        <dbReference type="ARBA" id="ARBA00022676"/>
    </source>
</evidence>
<dbReference type="FunCoup" id="A0A165PTJ9">
    <property type="interactions" value="96"/>
</dbReference>
<feature type="transmembrane region" description="Helical" evidence="11">
    <location>
        <begin position="213"/>
        <end position="236"/>
    </location>
</feature>
<feature type="transmembrane region" description="Helical" evidence="11">
    <location>
        <begin position="165"/>
        <end position="193"/>
    </location>
</feature>
<dbReference type="GO" id="GO:0000026">
    <property type="term" value="F:alpha-1,2-mannosyltransferase activity"/>
    <property type="evidence" value="ECO:0007669"/>
    <property type="project" value="TreeGrafter"/>
</dbReference>
<feature type="transmembrane region" description="Helical" evidence="11">
    <location>
        <begin position="314"/>
        <end position="334"/>
    </location>
</feature>
<dbReference type="GO" id="GO:0005789">
    <property type="term" value="C:endoplasmic reticulum membrane"/>
    <property type="evidence" value="ECO:0007669"/>
    <property type="project" value="UniProtKB-SubCell"/>
</dbReference>
<comment type="similarity">
    <text evidence="10">Belongs to the glycosyltransferase 22 family. PIGZ subfamily.</text>
</comment>
<feature type="transmembrane region" description="Helical" evidence="11">
    <location>
        <begin position="272"/>
        <end position="293"/>
    </location>
</feature>
<keyword evidence="6 11" id="KW-0812">Transmembrane</keyword>